<sequence length="98" mass="11609">MYNTRLRERSIKRKNKNMDPITVDEIDSDDEWIAEREDPVLPNDASWIDDENLFTVDAIRLVPATTYDREGCSRPLFLEMLALNQVHKEKFARRPLFL</sequence>
<dbReference type="AlphaFoldDB" id="A0AAV6Y7D2"/>
<evidence type="ECO:0000313" key="2">
    <source>
        <dbReference type="Proteomes" id="UP000826271"/>
    </source>
</evidence>
<reference evidence="1" key="1">
    <citation type="submission" date="2019-10" db="EMBL/GenBank/DDBJ databases">
        <authorList>
            <person name="Zhang R."/>
            <person name="Pan Y."/>
            <person name="Wang J."/>
            <person name="Ma R."/>
            <person name="Yu S."/>
        </authorList>
    </citation>
    <scope>NUCLEOTIDE SEQUENCE</scope>
    <source>
        <strain evidence="1">LA-IB0</strain>
        <tissue evidence="1">Leaf</tissue>
    </source>
</reference>
<organism evidence="1 2">
    <name type="scientific">Buddleja alternifolia</name>
    <dbReference type="NCBI Taxonomy" id="168488"/>
    <lineage>
        <taxon>Eukaryota</taxon>
        <taxon>Viridiplantae</taxon>
        <taxon>Streptophyta</taxon>
        <taxon>Embryophyta</taxon>
        <taxon>Tracheophyta</taxon>
        <taxon>Spermatophyta</taxon>
        <taxon>Magnoliopsida</taxon>
        <taxon>eudicotyledons</taxon>
        <taxon>Gunneridae</taxon>
        <taxon>Pentapetalae</taxon>
        <taxon>asterids</taxon>
        <taxon>lamiids</taxon>
        <taxon>Lamiales</taxon>
        <taxon>Scrophulariaceae</taxon>
        <taxon>Buddlejeae</taxon>
        <taxon>Buddleja</taxon>
    </lineage>
</organism>
<keyword evidence="2" id="KW-1185">Reference proteome</keyword>
<name>A0AAV6Y7D2_9LAMI</name>
<dbReference type="Proteomes" id="UP000826271">
    <property type="component" value="Unassembled WGS sequence"/>
</dbReference>
<protein>
    <submittedName>
        <fullName evidence="1">Uncharacterized protein</fullName>
    </submittedName>
</protein>
<evidence type="ECO:0000313" key="1">
    <source>
        <dbReference type="EMBL" id="KAG8391076.1"/>
    </source>
</evidence>
<proteinExistence type="predicted"/>
<gene>
    <name evidence="1" type="ORF">BUALT_Bualt01G0150200</name>
</gene>
<dbReference type="EMBL" id="WHWC01000001">
    <property type="protein sequence ID" value="KAG8391076.1"/>
    <property type="molecule type" value="Genomic_DNA"/>
</dbReference>
<accession>A0AAV6Y7D2</accession>
<comment type="caution">
    <text evidence="1">The sequence shown here is derived from an EMBL/GenBank/DDBJ whole genome shotgun (WGS) entry which is preliminary data.</text>
</comment>